<sequence>MIKCYSRTTSLSIFTQKKANHKIVIGYQYEQNRFTNNVSWLGDPRLNKGHDTYCSMRANF</sequence>
<accession>A0ABX6R6N1</accession>
<reference evidence="1 2" key="1">
    <citation type="journal article" date="2020" name="J. Nat. Prod.">
        <title>Genomics-Metabolomics Profiling Disclosed Marine Vibrio spartinae 3.6 as a Producer of a New Branched Side Chain Prodigiosin.</title>
        <authorList>
            <person name="Vitale G.A."/>
            <person name="Sciarretta M."/>
            <person name="Palma Esposito F."/>
            <person name="January G.G."/>
            <person name="Giaccio M."/>
            <person name="Bunk B."/>
            <person name="Sproer C."/>
            <person name="Bajerski F."/>
            <person name="Power D."/>
            <person name="Festa C."/>
            <person name="Monti M.C."/>
            <person name="D'Auria M.V."/>
            <person name="de Pascale D."/>
        </authorList>
    </citation>
    <scope>NUCLEOTIDE SEQUENCE [LARGE SCALE GENOMIC DNA]</scope>
    <source>
        <strain evidence="1 2">3.6</strain>
    </source>
</reference>
<evidence type="ECO:0000313" key="1">
    <source>
        <dbReference type="EMBL" id="QMV16775.1"/>
    </source>
</evidence>
<evidence type="ECO:0000313" key="2">
    <source>
        <dbReference type="Proteomes" id="UP000515264"/>
    </source>
</evidence>
<keyword evidence="2" id="KW-1185">Reference proteome</keyword>
<organism evidence="1 2">
    <name type="scientific">Vibrio spartinae</name>
    <dbReference type="NCBI Taxonomy" id="1918945"/>
    <lineage>
        <taxon>Bacteria</taxon>
        <taxon>Pseudomonadati</taxon>
        <taxon>Pseudomonadota</taxon>
        <taxon>Gammaproteobacteria</taxon>
        <taxon>Vibrionales</taxon>
        <taxon>Vibrionaceae</taxon>
        <taxon>Vibrio</taxon>
    </lineage>
</organism>
<protein>
    <submittedName>
        <fullName evidence="1">Uncharacterized protein</fullName>
    </submittedName>
</protein>
<gene>
    <name evidence="1" type="ORF">Vspart_04186</name>
</gene>
<name>A0ABX6R6N1_9VIBR</name>
<dbReference type="Proteomes" id="UP000515264">
    <property type="component" value="Chromosome 2"/>
</dbReference>
<dbReference type="EMBL" id="CP046269">
    <property type="protein sequence ID" value="QMV16775.1"/>
    <property type="molecule type" value="Genomic_DNA"/>
</dbReference>
<proteinExistence type="predicted"/>